<keyword evidence="1" id="KW-0472">Membrane</keyword>
<accession>A0A7Y9TM48</accession>
<dbReference type="AlphaFoldDB" id="A0A7Y9TM48"/>
<dbReference type="EMBL" id="JACCCW010000002">
    <property type="protein sequence ID" value="NYF80787.1"/>
    <property type="molecule type" value="Genomic_DNA"/>
</dbReference>
<name>A0A7Y9TM48_9BACT</name>
<keyword evidence="1" id="KW-0812">Transmembrane</keyword>
<dbReference type="RefSeq" id="WP_179492441.1">
    <property type="nucleotide sequence ID" value="NZ_JACCCW010000002.1"/>
</dbReference>
<evidence type="ECO:0008006" key="4">
    <source>
        <dbReference type="Google" id="ProtNLM"/>
    </source>
</evidence>
<evidence type="ECO:0000313" key="2">
    <source>
        <dbReference type="EMBL" id="NYF80787.1"/>
    </source>
</evidence>
<dbReference type="Proteomes" id="UP000589520">
    <property type="component" value="Unassembled WGS sequence"/>
</dbReference>
<keyword evidence="1" id="KW-1133">Transmembrane helix</keyword>
<gene>
    <name evidence="2" type="ORF">HDF17_003107</name>
</gene>
<evidence type="ECO:0000256" key="1">
    <source>
        <dbReference type="SAM" id="Phobius"/>
    </source>
</evidence>
<keyword evidence="3" id="KW-1185">Reference proteome</keyword>
<feature type="transmembrane region" description="Helical" evidence="1">
    <location>
        <begin position="164"/>
        <end position="185"/>
    </location>
</feature>
<protein>
    <recommendedName>
        <fullName evidence="4">Adenylate cyclase</fullName>
    </recommendedName>
</protein>
<reference evidence="2 3" key="1">
    <citation type="submission" date="2020-07" db="EMBL/GenBank/DDBJ databases">
        <title>Genomic Encyclopedia of Type Strains, Phase IV (KMG-V): Genome sequencing to study the core and pangenomes of soil and plant-associated prokaryotes.</title>
        <authorList>
            <person name="Whitman W."/>
        </authorList>
    </citation>
    <scope>NUCLEOTIDE SEQUENCE [LARGE SCALE GENOMIC DNA]</scope>
    <source>
        <strain evidence="2 3">X4EP2</strain>
    </source>
</reference>
<sequence>MASTATVAGAWHPQTESERELVRSQLEKIVSDGRFAASKRYPTLLRYVVEQTLAGNEDGLKERTLGVEVFHRLPNYDTNLDPVVRLCAGEVRKRLAQYYQSPAHDSELRIELIPGSYVPIFSMPATDSPLIEAIPTDVPLEWKQTSSLDPQPKQTSQFKSTRKIYQPAATVAFGVILVLISLWGTQHWRRSARQRSGLEEVWSPLLISGKPILFCMGETELYAPHDSPLTELQSGADDDSFLQELADKNDFVPFSDVQVLSRFVSLLGTHGHTFRVQSSRTTVSSQLREGPVVLIGALNNDWTLNRTSSLRFHLEGPEGPDQVHWIADTQHPESRAWQVKTQAPRSHVLKDYAIVARFTDESTGQVVLVAAGIAGSGTRAAGEFLTDEASLKQLIDGAGVDWGRTNFEVVLSSQVVNGMQGKPKVEAKIFW</sequence>
<organism evidence="2 3">
    <name type="scientific">Granulicella arctica</name>
    <dbReference type="NCBI Taxonomy" id="940613"/>
    <lineage>
        <taxon>Bacteria</taxon>
        <taxon>Pseudomonadati</taxon>
        <taxon>Acidobacteriota</taxon>
        <taxon>Terriglobia</taxon>
        <taxon>Terriglobales</taxon>
        <taxon>Acidobacteriaceae</taxon>
        <taxon>Granulicella</taxon>
    </lineage>
</organism>
<evidence type="ECO:0000313" key="3">
    <source>
        <dbReference type="Proteomes" id="UP000589520"/>
    </source>
</evidence>
<comment type="caution">
    <text evidence="2">The sequence shown here is derived from an EMBL/GenBank/DDBJ whole genome shotgun (WGS) entry which is preliminary data.</text>
</comment>
<proteinExistence type="predicted"/>